<gene>
    <name evidence="1" type="ORF">IAC54_02735</name>
</gene>
<evidence type="ECO:0000313" key="2">
    <source>
        <dbReference type="Proteomes" id="UP000823636"/>
    </source>
</evidence>
<dbReference type="EMBL" id="JADIMW010000026">
    <property type="protein sequence ID" value="MBO8437800.1"/>
    <property type="molecule type" value="Genomic_DNA"/>
</dbReference>
<dbReference type="AlphaFoldDB" id="A0A9D9E4J0"/>
<protein>
    <recommendedName>
        <fullName evidence="3">Tetratricopeptide repeat protein</fullName>
    </recommendedName>
</protein>
<proteinExistence type="predicted"/>
<dbReference type="Proteomes" id="UP000823636">
    <property type="component" value="Unassembled WGS sequence"/>
</dbReference>
<organism evidence="1 2">
    <name type="scientific">Candidatus Caccoplasma merdipullorum</name>
    <dbReference type="NCBI Taxonomy" id="2840718"/>
    <lineage>
        <taxon>Bacteria</taxon>
        <taxon>Pseudomonadati</taxon>
        <taxon>Bacteroidota</taxon>
        <taxon>Bacteroidia</taxon>
        <taxon>Bacteroidales</taxon>
        <taxon>Bacteroidaceae</taxon>
        <taxon>Bacteroidaceae incertae sedis</taxon>
        <taxon>Candidatus Caccoplasma</taxon>
    </lineage>
</organism>
<reference evidence="1" key="2">
    <citation type="journal article" date="2021" name="PeerJ">
        <title>Extensive microbial diversity within the chicken gut microbiome revealed by metagenomics and culture.</title>
        <authorList>
            <person name="Gilroy R."/>
            <person name="Ravi A."/>
            <person name="Getino M."/>
            <person name="Pursley I."/>
            <person name="Horton D.L."/>
            <person name="Alikhan N.F."/>
            <person name="Baker D."/>
            <person name="Gharbi K."/>
            <person name="Hall N."/>
            <person name="Watson M."/>
            <person name="Adriaenssens E.M."/>
            <person name="Foster-Nyarko E."/>
            <person name="Jarju S."/>
            <person name="Secka A."/>
            <person name="Antonio M."/>
            <person name="Oren A."/>
            <person name="Chaudhuri R.R."/>
            <person name="La Ragione R."/>
            <person name="Hildebrand F."/>
            <person name="Pallen M.J."/>
        </authorList>
    </citation>
    <scope>NUCLEOTIDE SEQUENCE</scope>
    <source>
        <strain evidence="1">G3-4614</strain>
    </source>
</reference>
<evidence type="ECO:0008006" key="3">
    <source>
        <dbReference type="Google" id="ProtNLM"/>
    </source>
</evidence>
<dbReference type="Gene3D" id="1.25.40.10">
    <property type="entry name" value="Tetratricopeptide repeat domain"/>
    <property type="match status" value="1"/>
</dbReference>
<dbReference type="SUPFAM" id="SSF48452">
    <property type="entry name" value="TPR-like"/>
    <property type="match status" value="1"/>
</dbReference>
<accession>A0A9D9E4J0</accession>
<name>A0A9D9E4J0_9BACT</name>
<sequence>MQRKAETHFENREWREAAAMFNVLINESPSVLELYAYAVASNDLGGDKRGVMAAVELSEKSGIPLDSLFDKTRQLCTAIGNNGIYERMLLCIKGEQPWFKRIVNKYLLRFYMERKENAKALAIADEALLSFPDDIRLLNAKASILADSGDLSGAADCMALVLRLDSTAMEARLFLGNYYFIKGSELYEKGISASTTSAADSVPTATVTDRVDYLGEARSMFLLAEEYLGSDSMDINTPYVLNTVGIIRERIKELSGLPSAALQSSPPAK</sequence>
<reference evidence="1" key="1">
    <citation type="submission" date="2020-10" db="EMBL/GenBank/DDBJ databases">
        <authorList>
            <person name="Gilroy R."/>
        </authorList>
    </citation>
    <scope>NUCLEOTIDE SEQUENCE</scope>
    <source>
        <strain evidence="1">G3-4614</strain>
    </source>
</reference>
<dbReference type="InterPro" id="IPR011990">
    <property type="entry name" value="TPR-like_helical_dom_sf"/>
</dbReference>
<evidence type="ECO:0000313" key="1">
    <source>
        <dbReference type="EMBL" id="MBO8437800.1"/>
    </source>
</evidence>
<comment type="caution">
    <text evidence="1">The sequence shown here is derived from an EMBL/GenBank/DDBJ whole genome shotgun (WGS) entry which is preliminary data.</text>
</comment>